<organism evidence="1">
    <name type="scientific">marine sediment metagenome</name>
    <dbReference type="NCBI Taxonomy" id="412755"/>
    <lineage>
        <taxon>unclassified sequences</taxon>
        <taxon>metagenomes</taxon>
        <taxon>ecological metagenomes</taxon>
    </lineage>
</organism>
<dbReference type="EMBL" id="LAZR01026580">
    <property type="protein sequence ID" value="KKL68278.1"/>
    <property type="molecule type" value="Genomic_DNA"/>
</dbReference>
<evidence type="ECO:0000313" key="1">
    <source>
        <dbReference type="EMBL" id="KKL68278.1"/>
    </source>
</evidence>
<accession>A0A0F9E2N6</accession>
<dbReference type="AlphaFoldDB" id="A0A0F9E2N6"/>
<reference evidence="1" key="1">
    <citation type="journal article" date="2015" name="Nature">
        <title>Complex archaea that bridge the gap between prokaryotes and eukaryotes.</title>
        <authorList>
            <person name="Spang A."/>
            <person name="Saw J.H."/>
            <person name="Jorgensen S.L."/>
            <person name="Zaremba-Niedzwiedzka K."/>
            <person name="Martijn J."/>
            <person name="Lind A.E."/>
            <person name="van Eijk R."/>
            <person name="Schleper C."/>
            <person name="Guy L."/>
            <person name="Ettema T.J."/>
        </authorList>
    </citation>
    <scope>NUCLEOTIDE SEQUENCE</scope>
</reference>
<gene>
    <name evidence="1" type="ORF">LCGC14_2126600</name>
</gene>
<proteinExistence type="predicted"/>
<comment type="caution">
    <text evidence="1">The sequence shown here is derived from an EMBL/GenBank/DDBJ whole genome shotgun (WGS) entry which is preliminary data.</text>
</comment>
<sequence>MMLEKIRFFVEYAQAVIDYGQKVFKLISIIVKDWPVWNPPIQGDKTNIIENTLKDV</sequence>
<name>A0A0F9E2N6_9ZZZZ</name>
<protein>
    <submittedName>
        <fullName evidence="1">Uncharacterized protein</fullName>
    </submittedName>
</protein>